<feature type="non-terminal residue" evidence="3">
    <location>
        <position position="275"/>
    </location>
</feature>
<comment type="caution">
    <text evidence="3">The sequence shown here is derived from an EMBL/GenBank/DDBJ whole genome shotgun (WGS) entry which is preliminary data.</text>
</comment>
<dbReference type="PANTHER" id="PTHR11590">
    <property type="entry name" value="PROTEIN-GLUTAMINE GAMMA-GLUTAMYLTRANSFERASE"/>
    <property type="match status" value="1"/>
</dbReference>
<evidence type="ECO:0000259" key="2">
    <source>
        <dbReference type="Pfam" id="PF00868"/>
    </source>
</evidence>
<dbReference type="InterPro" id="IPR013783">
    <property type="entry name" value="Ig-like_fold"/>
</dbReference>
<comment type="similarity">
    <text evidence="1">Belongs to the transglutaminase superfamily. Transglutaminase family.</text>
</comment>
<dbReference type="FunFam" id="2.60.40.10:FF:004482">
    <property type="match status" value="1"/>
</dbReference>
<proteinExistence type="inferred from homology"/>
<dbReference type="Gene3D" id="3.90.260.10">
    <property type="entry name" value="Transglutaminase-like"/>
    <property type="match status" value="1"/>
</dbReference>
<dbReference type="InterPro" id="IPR036985">
    <property type="entry name" value="Transglutaminase-like_sf"/>
</dbReference>
<dbReference type="Pfam" id="PF00868">
    <property type="entry name" value="Transglut_N"/>
    <property type="match status" value="1"/>
</dbReference>
<sequence>MSNTAKKNQRASERTSCNLPCQRWQCSGWPHLQCRALGWKGKQALQDLFPESPAHPAVCGGAALEPEASTMAQGCPFTGLEVALTDLQSSRNNVRHRTEEISVDRLVVRRPLPDLTKGTRAVFSLSGSGGPSPWIASLEANRASSLDVSLCAPPMAAVGRYLLKIRIDSYQGPVRAYQLGEFILLFNPWCPGDAVYLESEPQRQEYVMNDYGFIYQGSKSWIRPCPWNYGQFEENVIDICLELLEKSLNFQIDPSTDCALRGSPVYISRVVCAMV</sequence>
<dbReference type="PANTHER" id="PTHR11590:SF38">
    <property type="entry name" value="PROTEIN-GLUTAMINE GAMMA-GLUTAMYLTRANSFERASE 5"/>
    <property type="match status" value="1"/>
</dbReference>
<dbReference type="GO" id="GO:0003810">
    <property type="term" value="F:protein-glutamine gamma-glutamyltransferase activity"/>
    <property type="evidence" value="ECO:0007669"/>
    <property type="project" value="TreeGrafter"/>
</dbReference>
<name>A0AAW0I763_MYOGA</name>
<protein>
    <recommendedName>
        <fullName evidence="2">Transglutaminase N-terminal domain-containing protein</fullName>
    </recommendedName>
</protein>
<evidence type="ECO:0000256" key="1">
    <source>
        <dbReference type="ARBA" id="ARBA00005968"/>
    </source>
</evidence>
<feature type="domain" description="Transglutaminase N-terminal" evidence="2">
    <location>
        <begin position="112"/>
        <end position="167"/>
    </location>
</feature>
<organism evidence="3 4">
    <name type="scientific">Myodes glareolus</name>
    <name type="common">Bank vole</name>
    <name type="synonym">Clethrionomys glareolus</name>
    <dbReference type="NCBI Taxonomy" id="447135"/>
    <lineage>
        <taxon>Eukaryota</taxon>
        <taxon>Metazoa</taxon>
        <taxon>Chordata</taxon>
        <taxon>Craniata</taxon>
        <taxon>Vertebrata</taxon>
        <taxon>Euteleostomi</taxon>
        <taxon>Mammalia</taxon>
        <taxon>Eutheria</taxon>
        <taxon>Euarchontoglires</taxon>
        <taxon>Glires</taxon>
        <taxon>Rodentia</taxon>
        <taxon>Myomorpha</taxon>
        <taxon>Muroidea</taxon>
        <taxon>Cricetidae</taxon>
        <taxon>Arvicolinae</taxon>
        <taxon>Myodes</taxon>
    </lineage>
</organism>
<dbReference type="InterPro" id="IPR038765">
    <property type="entry name" value="Papain-like_cys_pep_sf"/>
</dbReference>
<dbReference type="EMBL" id="JBBHLL010000201">
    <property type="protein sequence ID" value="KAK7810212.1"/>
    <property type="molecule type" value="Genomic_DNA"/>
</dbReference>
<dbReference type="SUPFAM" id="SSF81296">
    <property type="entry name" value="E set domains"/>
    <property type="match status" value="1"/>
</dbReference>
<keyword evidence="4" id="KW-1185">Reference proteome</keyword>
<dbReference type="InterPro" id="IPR014756">
    <property type="entry name" value="Ig_E-set"/>
</dbReference>
<dbReference type="AlphaFoldDB" id="A0AAW0I763"/>
<evidence type="ECO:0000313" key="4">
    <source>
        <dbReference type="Proteomes" id="UP001488838"/>
    </source>
</evidence>
<evidence type="ECO:0000313" key="3">
    <source>
        <dbReference type="EMBL" id="KAK7810212.1"/>
    </source>
</evidence>
<accession>A0AAW0I763</accession>
<dbReference type="Proteomes" id="UP001488838">
    <property type="component" value="Unassembled WGS sequence"/>
</dbReference>
<reference evidence="3 4" key="1">
    <citation type="journal article" date="2023" name="bioRxiv">
        <title>Conserved and derived expression patterns and positive selection on dental genes reveal complex evolutionary context of ever-growing rodent molars.</title>
        <authorList>
            <person name="Calamari Z.T."/>
            <person name="Song A."/>
            <person name="Cohen E."/>
            <person name="Akter M."/>
            <person name="Roy R.D."/>
            <person name="Hallikas O."/>
            <person name="Christensen M.M."/>
            <person name="Li P."/>
            <person name="Marangoni P."/>
            <person name="Jernvall J."/>
            <person name="Klein O.D."/>
        </authorList>
    </citation>
    <scope>NUCLEOTIDE SEQUENCE [LARGE SCALE GENOMIC DNA]</scope>
    <source>
        <strain evidence="3">V071</strain>
    </source>
</reference>
<dbReference type="Gene3D" id="2.60.40.10">
    <property type="entry name" value="Immunoglobulins"/>
    <property type="match status" value="1"/>
</dbReference>
<dbReference type="SUPFAM" id="SSF54001">
    <property type="entry name" value="Cysteine proteinases"/>
    <property type="match status" value="1"/>
</dbReference>
<dbReference type="InterPro" id="IPR001102">
    <property type="entry name" value="Transglutaminase_N"/>
</dbReference>
<dbReference type="InterPro" id="IPR050779">
    <property type="entry name" value="Transglutaminase"/>
</dbReference>
<gene>
    <name evidence="3" type="ORF">U0070_010376</name>
</gene>